<evidence type="ECO:0000259" key="2">
    <source>
        <dbReference type="Pfam" id="PF06527"/>
    </source>
</evidence>
<name>A0ABW0T001_9GAMM</name>
<dbReference type="Pfam" id="PF06527">
    <property type="entry name" value="TniQ"/>
    <property type="match status" value="1"/>
</dbReference>
<dbReference type="Proteomes" id="UP001596111">
    <property type="component" value="Unassembled WGS sequence"/>
</dbReference>
<protein>
    <submittedName>
        <fullName evidence="3">TniQ family protein</fullName>
    </submittedName>
</protein>
<feature type="region of interest" description="Disordered" evidence="1">
    <location>
        <begin position="424"/>
        <end position="445"/>
    </location>
</feature>
<dbReference type="EMBL" id="JBHSNG010000021">
    <property type="protein sequence ID" value="MFC5582610.1"/>
    <property type="molecule type" value="Genomic_DNA"/>
</dbReference>
<evidence type="ECO:0000313" key="4">
    <source>
        <dbReference type="Proteomes" id="UP001596111"/>
    </source>
</evidence>
<reference evidence="4" key="1">
    <citation type="journal article" date="2019" name="Int. J. Syst. Evol. Microbiol.">
        <title>The Global Catalogue of Microorganisms (GCM) 10K type strain sequencing project: providing services to taxonomists for standard genome sequencing and annotation.</title>
        <authorList>
            <consortium name="The Broad Institute Genomics Platform"/>
            <consortium name="The Broad Institute Genome Sequencing Center for Infectious Disease"/>
            <person name="Wu L."/>
            <person name="Ma J."/>
        </authorList>
    </citation>
    <scope>NUCLEOTIDE SEQUENCE [LARGE SCALE GENOMIC DNA]</scope>
    <source>
        <strain evidence="4">CGMCC 1.13587</strain>
    </source>
</reference>
<evidence type="ECO:0000256" key="1">
    <source>
        <dbReference type="SAM" id="MobiDB-lite"/>
    </source>
</evidence>
<sequence>MKTILAPLRLYGLGTPQVESLASFYCRLADAHQVTPKQLAKVLFNDSSYLSIDDAPELKSIDLDARIFCTHSGRTAVIVERLEKLTGAANLACGTLLRLRGALSRNQTGSSVQRRRWCPMCYAQLADRIVEPLAWWIPQITRCPLHGARLTDRCARCGSYQRDWRIGSVRMLCIKCGFALKSADRMRDESTPWEAWCHTEMLKVLTHIATPKSADIPHRAVDIFLAKAIRLAALEGRPCPVSSETAKMRALGHRLTTIFGMAARCGTTPMDIFLRPEEAVSPGLFESDIDTPRPPQRRGFNKHGYRLCERTMRKLLALPNTTILPPFTNICSEYAVSLSNFKRKNSELCAKYSNERRHRIEIAKSTRFEVASSYLTKLIEQLQRSGKRLHRMNTVAQMRREIHVSKAIARSAIRVALAKMNASREIQPSDKVSQDDVSSSSQPRA</sequence>
<proteinExistence type="predicted"/>
<dbReference type="InterPro" id="IPR009492">
    <property type="entry name" value="TniQ"/>
</dbReference>
<evidence type="ECO:0000313" key="3">
    <source>
        <dbReference type="EMBL" id="MFC5582610.1"/>
    </source>
</evidence>
<keyword evidence="4" id="KW-1185">Reference proteome</keyword>
<accession>A0ABW0T001</accession>
<organism evidence="3 4">
    <name type="scientific">Rhodanobacter terrae</name>
    <dbReference type="NCBI Taxonomy" id="418647"/>
    <lineage>
        <taxon>Bacteria</taxon>
        <taxon>Pseudomonadati</taxon>
        <taxon>Pseudomonadota</taxon>
        <taxon>Gammaproteobacteria</taxon>
        <taxon>Lysobacterales</taxon>
        <taxon>Rhodanobacteraceae</taxon>
        <taxon>Rhodanobacter</taxon>
    </lineage>
</organism>
<comment type="caution">
    <text evidence="3">The sequence shown here is derived from an EMBL/GenBank/DDBJ whole genome shotgun (WGS) entry which is preliminary data.</text>
</comment>
<feature type="compositionally biased region" description="Low complexity" evidence="1">
    <location>
        <begin position="429"/>
        <end position="445"/>
    </location>
</feature>
<dbReference type="RefSeq" id="WP_377328861.1">
    <property type="nucleotide sequence ID" value="NZ_JBHSNG010000021.1"/>
</dbReference>
<feature type="domain" description="TniQ" evidence="2">
    <location>
        <begin position="13"/>
        <end position="150"/>
    </location>
</feature>
<gene>
    <name evidence="3" type="ORF">ACFPPB_15935</name>
</gene>